<evidence type="ECO:0000256" key="1">
    <source>
        <dbReference type="SAM" id="MobiDB-lite"/>
    </source>
</evidence>
<name>A0A1Q9DBQ8_SYMMI</name>
<comment type="caution">
    <text evidence="3">The sequence shown here is derived from an EMBL/GenBank/DDBJ whole genome shotgun (WGS) entry which is preliminary data.</text>
</comment>
<sequence length="339" mass="37571">MARTDRLEEDAATPGPQCNITVAYRQRESMTTRMVVRKVKIATTVAMATTILIVMVVFVFLLVVVMMIAVMLLIMDHVGCNPESEVDVFQVKLGTSCGVAMACEKAFQTSGVEEASKVRESMVGGVGYWGGQGCQGLWWVEGVLVDWRSKDALLRSGRQLEGEGLGFGGWGAFQSPAQVLNIPLVTTYSLPDRAIFDLPRLDNFLSRRPRSSFVFLSAFKWEPRKNWESLLVLELTDNVVLSRSVRLLIKTQTLSWSTDPAQDVPYFLKSLGIDDPIMEDLEEGPASEVDSDRPSHGEGWGLPLIEAPCPPLRLNSVPRQDSDETRDSLPQNRLPPLTV</sequence>
<reference evidence="3 4" key="1">
    <citation type="submission" date="2016-02" db="EMBL/GenBank/DDBJ databases">
        <title>Genome analysis of coral dinoflagellate symbionts highlights evolutionary adaptations to a symbiotic lifestyle.</title>
        <authorList>
            <person name="Aranda M."/>
            <person name="Li Y."/>
            <person name="Liew Y.J."/>
            <person name="Baumgarten S."/>
            <person name="Simakov O."/>
            <person name="Wilson M."/>
            <person name="Piel J."/>
            <person name="Ashoor H."/>
            <person name="Bougouffa S."/>
            <person name="Bajic V.B."/>
            <person name="Ryu T."/>
            <person name="Ravasi T."/>
            <person name="Bayer T."/>
            <person name="Micklem G."/>
            <person name="Kim H."/>
            <person name="Bhak J."/>
            <person name="Lajeunesse T.C."/>
            <person name="Voolstra C.R."/>
        </authorList>
    </citation>
    <scope>NUCLEOTIDE SEQUENCE [LARGE SCALE GENOMIC DNA]</scope>
    <source>
        <strain evidence="3 4">CCMP2467</strain>
    </source>
</reference>
<keyword evidence="2" id="KW-1133">Transmembrane helix</keyword>
<keyword evidence="4" id="KW-1185">Reference proteome</keyword>
<feature type="region of interest" description="Disordered" evidence="1">
    <location>
        <begin position="284"/>
        <end position="339"/>
    </location>
</feature>
<keyword evidence="2" id="KW-0472">Membrane</keyword>
<evidence type="ECO:0000256" key="2">
    <source>
        <dbReference type="SAM" id="Phobius"/>
    </source>
</evidence>
<evidence type="ECO:0000313" key="4">
    <source>
        <dbReference type="Proteomes" id="UP000186817"/>
    </source>
</evidence>
<gene>
    <name evidence="3" type="ORF">AK812_SmicGene25525</name>
</gene>
<dbReference type="AlphaFoldDB" id="A0A1Q9DBQ8"/>
<accession>A0A1Q9DBQ8</accession>
<evidence type="ECO:0000313" key="3">
    <source>
        <dbReference type="EMBL" id="OLP92646.1"/>
    </source>
</evidence>
<keyword evidence="2" id="KW-0812">Transmembrane</keyword>
<feature type="transmembrane region" description="Helical" evidence="2">
    <location>
        <begin position="41"/>
        <end position="74"/>
    </location>
</feature>
<organism evidence="3 4">
    <name type="scientific">Symbiodinium microadriaticum</name>
    <name type="common">Dinoflagellate</name>
    <name type="synonym">Zooxanthella microadriatica</name>
    <dbReference type="NCBI Taxonomy" id="2951"/>
    <lineage>
        <taxon>Eukaryota</taxon>
        <taxon>Sar</taxon>
        <taxon>Alveolata</taxon>
        <taxon>Dinophyceae</taxon>
        <taxon>Suessiales</taxon>
        <taxon>Symbiodiniaceae</taxon>
        <taxon>Symbiodinium</taxon>
    </lineage>
</organism>
<dbReference type="EMBL" id="LSRX01000612">
    <property type="protein sequence ID" value="OLP92646.1"/>
    <property type="molecule type" value="Genomic_DNA"/>
</dbReference>
<dbReference type="OrthoDB" id="2193793at2759"/>
<proteinExistence type="predicted"/>
<protein>
    <submittedName>
        <fullName evidence="3">Uncharacterized protein</fullName>
    </submittedName>
</protein>
<dbReference type="Proteomes" id="UP000186817">
    <property type="component" value="Unassembled WGS sequence"/>
</dbReference>